<evidence type="ECO:0000313" key="3">
    <source>
        <dbReference type="Proteomes" id="UP000077671"/>
    </source>
</evidence>
<protein>
    <recommendedName>
        <fullName evidence="1">Reverse transcriptase domain-containing protein</fullName>
    </recommendedName>
</protein>
<dbReference type="Pfam" id="PF00078">
    <property type="entry name" value="RVT_1"/>
    <property type="match status" value="1"/>
</dbReference>
<dbReference type="EMBL" id="LWDD02004623">
    <property type="protein sequence ID" value="KAE8234972.1"/>
    <property type="molecule type" value="Genomic_DNA"/>
</dbReference>
<dbReference type="InterPro" id="IPR043128">
    <property type="entry name" value="Rev_trsase/Diguanyl_cyclase"/>
</dbReference>
<dbReference type="InterPro" id="IPR053134">
    <property type="entry name" value="RNA-dir_DNA_polymerase"/>
</dbReference>
<dbReference type="AlphaFoldDB" id="A0A177SY43"/>
<dbReference type="InterPro" id="IPR000477">
    <property type="entry name" value="RT_dom"/>
</dbReference>
<dbReference type="SUPFAM" id="SSF56672">
    <property type="entry name" value="DNA/RNA polymerases"/>
    <property type="match status" value="1"/>
</dbReference>
<dbReference type="Gene3D" id="3.30.70.270">
    <property type="match status" value="1"/>
</dbReference>
<sequence length="102" mass="11815">MDAAIKQLLDWDVIEPSASPVSFPVVMVRQQGNWRFCVDYRKLNADTVPDRYPLPTIDSIFQTLCGKKVFSSLDAIRGYHQLGVKEDDRWKTAFICHKELFH</sequence>
<dbReference type="CDD" id="cd01647">
    <property type="entry name" value="RT_LTR"/>
    <property type="match status" value="1"/>
</dbReference>
<evidence type="ECO:0000313" key="2">
    <source>
        <dbReference type="EMBL" id="KAE8234972.1"/>
    </source>
</evidence>
<dbReference type="InterPro" id="IPR043502">
    <property type="entry name" value="DNA/RNA_pol_sf"/>
</dbReference>
<proteinExistence type="predicted"/>
<dbReference type="PANTHER" id="PTHR24559:SF444">
    <property type="entry name" value="REVERSE TRANSCRIPTASE DOMAIN-CONTAINING PROTEIN"/>
    <property type="match status" value="1"/>
</dbReference>
<reference evidence="2" key="1">
    <citation type="submission" date="2016-04" db="EMBL/GenBank/DDBJ databases">
        <authorList>
            <person name="Nguyen H.D."/>
            <person name="Kesanakurti P."/>
            <person name="Cullis J."/>
            <person name="Levesque C.A."/>
            <person name="Hambleton S."/>
        </authorList>
    </citation>
    <scope>NUCLEOTIDE SEQUENCE</scope>
    <source>
        <strain evidence="2">DAOMC 238032</strain>
    </source>
</reference>
<feature type="domain" description="Reverse transcriptase" evidence="1">
    <location>
        <begin position="31"/>
        <end position="99"/>
    </location>
</feature>
<gene>
    <name evidence="2" type="ORF">A4X03_0g9962</name>
</gene>
<dbReference type="Proteomes" id="UP000077671">
    <property type="component" value="Unassembled WGS sequence"/>
</dbReference>
<name>A0A177SY43_9BASI</name>
<comment type="caution">
    <text evidence="2">The sequence shown here is derived from an EMBL/GenBank/DDBJ whole genome shotgun (WGS) entry which is preliminary data.</text>
</comment>
<dbReference type="Gene3D" id="3.10.10.10">
    <property type="entry name" value="HIV Type 1 Reverse Transcriptase, subunit A, domain 1"/>
    <property type="match status" value="1"/>
</dbReference>
<dbReference type="PANTHER" id="PTHR24559">
    <property type="entry name" value="TRANSPOSON TY3-I GAG-POL POLYPROTEIN"/>
    <property type="match status" value="1"/>
</dbReference>
<organism evidence="2 3">
    <name type="scientific">Tilletia caries</name>
    <name type="common">wheat bunt fungus</name>
    <dbReference type="NCBI Taxonomy" id="13290"/>
    <lineage>
        <taxon>Eukaryota</taxon>
        <taxon>Fungi</taxon>
        <taxon>Dikarya</taxon>
        <taxon>Basidiomycota</taxon>
        <taxon>Ustilaginomycotina</taxon>
        <taxon>Exobasidiomycetes</taxon>
        <taxon>Tilletiales</taxon>
        <taxon>Tilletiaceae</taxon>
        <taxon>Tilletia</taxon>
    </lineage>
</organism>
<reference evidence="2" key="2">
    <citation type="journal article" date="2019" name="IMA Fungus">
        <title>Genome sequencing and comparison of five Tilletia species to identify candidate genes for the detection of regulated species infecting wheat.</title>
        <authorList>
            <person name="Nguyen H.D.T."/>
            <person name="Sultana T."/>
            <person name="Kesanakurti P."/>
            <person name="Hambleton S."/>
        </authorList>
    </citation>
    <scope>NUCLEOTIDE SEQUENCE</scope>
    <source>
        <strain evidence="2">DAOMC 238032</strain>
    </source>
</reference>
<accession>A0A177SY43</accession>
<evidence type="ECO:0000259" key="1">
    <source>
        <dbReference type="Pfam" id="PF00078"/>
    </source>
</evidence>